<dbReference type="PANTHER" id="PTHR24302:SF15">
    <property type="entry name" value="FATTY-ACID PEROXYGENASE"/>
    <property type="match status" value="1"/>
</dbReference>
<dbReference type="GO" id="GO:0020037">
    <property type="term" value="F:heme binding"/>
    <property type="evidence" value="ECO:0007669"/>
    <property type="project" value="InterPro"/>
</dbReference>
<evidence type="ECO:0000256" key="10">
    <source>
        <dbReference type="ARBA" id="ARBA00023004"/>
    </source>
</evidence>
<keyword evidence="5" id="KW-0349">Heme</keyword>
<dbReference type="InterPro" id="IPR008072">
    <property type="entry name" value="Cyt_P450_E_CYP3A"/>
</dbReference>
<keyword evidence="9" id="KW-0560">Oxidoreductase</keyword>
<evidence type="ECO:0000256" key="8">
    <source>
        <dbReference type="ARBA" id="ARBA00022848"/>
    </source>
</evidence>
<accession>A0A8X6Q0W6</accession>
<comment type="similarity">
    <text evidence="4">Belongs to the cytochrome P450 family.</text>
</comment>
<dbReference type="EMBL" id="BMAW01025130">
    <property type="protein sequence ID" value="GFT91050.1"/>
    <property type="molecule type" value="Genomic_DNA"/>
</dbReference>
<dbReference type="FunFam" id="1.10.630.10:FF:000182">
    <property type="entry name" value="Cytochrome P450 3A4"/>
    <property type="match status" value="1"/>
</dbReference>
<comment type="caution">
    <text evidence="14">The sequence shown here is derived from an EMBL/GenBank/DDBJ whole genome shotgun (WGS) entry which is preliminary data.</text>
</comment>
<evidence type="ECO:0000256" key="1">
    <source>
        <dbReference type="ARBA" id="ARBA00001971"/>
    </source>
</evidence>
<keyword evidence="7" id="KW-0256">Endoplasmic reticulum</keyword>
<dbReference type="GO" id="GO:0016712">
    <property type="term" value="F:oxidoreductase activity, acting on paired donors, with incorporation or reduction of molecular oxygen, reduced flavin or flavoprotein as one donor, and incorporation of one atom of oxygen"/>
    <property type="evidence" value="ECO:0007669"/>
    <property type="project" value="InterPro"/>
</dbReference>
<evidence type="ECO:0000256" key="13">
    <source>
        <dbReference type="SAM" id="Phobius"/>
    </source>
</evidence>
<keyword evidence="12 13" id="KW-0472">Membrane</keyword>
<dbReference type="PRINTS" id="PR01689">
    <property type="entry name" value="EP450IICYP3A"/>
</dbReference>
<name>A0A8X6Q0W6_NEPPI</name>
<evidence type="ECO:0000256" key="6">
    <source>
        <dbReference type="ARBA" id="ARBA00022723"/>
    </source>
</evidence>
<gene>
    <name evidence="14" type="primary">Cyp3a11</name>
    <name evidence="14" type="ORF">NPIL_3471</name>
</gene>
<evidence type="ECO:0000256" key="7">
    <source>
        <dbReference type="ARBA" id="ARBA00022824"/>
    </source>
</evidence>
<evidence type="ECO:0000313" key="15">
    <source>
        <dbReference type="Proteomes" id="UP000887013"/>
    </source>
</evidence>
<dbReference type="Gene3D" id="1.10.630.10">
    <property type="entry name" value="Cytochrome P450"/>
    <property type="match status" value="1"/>
</dbReference>
<evidence type="ECO:0000256" key="11">
    <source>
        <dbReference type="ARBA" id="ARBA00023033"/>
    </source>
</evidence>
<evidence type="ECO:0000256" key="12">
    <source>
        <dbReference type="ARBA" id="ARBA00023136"/>
    </source>
</evidence>
<proteinExistence type="inferred from homology"/>
<keyword evidence="15" id="KW-1185">Reference proteome</keyword>
<keyword evidence="10" id="KW-0408">Iron</keyword>
<evidence type="ECO:0000256" key="4">
    <source>
        <dbReference type="ARBA" id="ARBA00010617"/>
    </source>
</evidence>
<sequence length="363" mass="42220">MLEVDFLFEPLVVSILIIISSVLLYWYSIRNFDYWKLRNVPYVKPLPFVGSILENMTKPLHETEIRRRQLYGNIYGYFEGNRPVLSVADPELLRDIFVKDFHVFPERRRMATGDEIVDKMMSTVTGDDWKRIRAIITPTLTAGKVKRMLGIFEECAKTLIENFKIASTNGKPIDAKKMFGAFTMDVIASAAFSTKLDSHNDPENKFVVTARKIFRIPFSWRIFLFFLFPKLVKWLKISVIPPKATSFFRDAAIQIIEERKRTGQTRNDFLQLLMDTTEEVSQDLKLKLNKETSAATVSVDKEVNYDQQVFRGEAKKNITMNWLQVMLSWRYTDGVQLSFDLHAGPASVYKNSRRSFSDFQRDK</sequence>
<dbReference type="SUPFAM" id="SSF48264">
    <property type="entry name" value="Cytochrome P450"/>
    <property type="match status" value="1"/>
</dbReference>
<dbReference type="PRINTS" id="PR00464">
    <property type="entry name" value="EP450II"/>
</dbReference>
<dbReference type="InterPro" id="IPR050705">
    <property type="entry name" value="Cytochrome_P450_3A"/>
</dbReference>
<dbReference type="GO" id="GO:0008395">
    <property type="term" value="F:steroid hydroxylase activity"/>
    <property type="evidence" value="ECO:0007669"/>
    <property type="project" value="TreeGrafter"/>
</dbReference>
<keyword evidence="11" id="KW-0503">Monooxygenase</keyword>
<keyword evidence="13" id="KW-1133">Transmembrane helix</keyword>
<comment type="cofactor">
    <cofactor evidence="1">
        <name>heme</name>
        <dbReference type="ChEBI" id="CHEBI:30413"/>
    </cofactor>
</comment>
<dbReference type="Proteomes" id="UP000887013">
    <property type="component" value="Unassembled WGS sequence"/>
</dbReference>
<dbReference type="InterPro" id="IPR002402">
    <property type="entry name" value="Cyt_P450_E_grp-II"/>
</dbReference>
<dbReference type="Pfam" id="PF00067">
    <property type="entry name" value="p450"/>
    <property type="match status" value="1"/>
</dbReference>
<evidence type="ECO:0000313" key="14">
    <source>
        <dbReference type="EMBL" id="GFT91050.1"/>
    </source>
</evidence>
<reference evidence="14" key="1">
    <citation type="submission" date="2020-08" db="EMBL/GenBank/DDBJ databases">
        <title>Multicomponent nature underlies the extraordinary mechanical properties of spider dragline silk.</title>
        <authorList>
            <person name="Kono N."/>
            <person name="Nakamura H."/>
            <person name="Mori M."/>
            <person name="Yoshida Y."/>
            <person name="Ohtoshi R."/>
            <person name="Malay A.D."/>
            <person name="Moran D.A.P."/>
            <person name="Tomita M."/>
            <person name="Numata K."/>
            <person name="Arakawa K."/>
        </authorList>
    </citation>
    <scope>NUCLEOTIDE SEQUENCE</scope>
</reference>
<dbReference type="PANTHER" id="PTHR24302">
    <property type="entry name" value="CYTOCHROME P450 FAMILY 3"/>
    <property type="match status" value="1"/>
</dbReference>
<keyword evidence="6" id="KW-0479">Metal-binding</keyword>
<organism evidence="14 15">
    <name type="scientific">Nephila pilipes</name>
    <name type="common">Giant wood spider</name>
    <name type="synonym">Nephila maculata</name>
    <dbReference type="NCBI Taxonomy" id="299642"/>
    <lineage>
        <taxon>Eukaryota</taxon>
        <taxon>Metazoa</taxon>
        <taxon>Ecdysozoa</taxon>
        <taxon>Arthropoda</taxon>
        <taxon>Chelicerata</taxon>
        <taxon>Arachnida</taxon>
        <taxon>Araneae</taxon>
        <taxon>Araneomorphae</taxon>
        <taxon>Entelegynae</taxon>
        <taxon>Araneoidea</taxon>
        <taxon>Nephilidae</taxon>
        <taxon>Nephila</taxon>
    </lineage>
</organism>
<comment type="subcellular location">
    <subcellularLocation>
        <location evidence="3">Endoplasmic reticulum membrane</location>
        <topology evidence="3">Peripheral membrane protein</topology>
    </subcellularLocation>
    <subcellularLocation>
        <location evidence="2">Microsome membrane</location>
        <topology evidence="2">Peripheral membrane protein</topology>
    </subcellularLocation>
</comment>
<dbReference type="GO" id="GO:0005506">
    <property type="term" value="F:iron ion binding"/>
    <property type="evidence" value="ECO:0007669"/>
    <property type="project" value="InterPro"/>
</dbReference>
<evidence type="ECO:0000256" key="5">
    <source>
        <dbReference type="ARBA" id="ARBA00022617"/>
    </source>
</evidence>
<dbReference type="AlphaFoldDB" id="A0A8X6Q0W6"/>
<evidence type="ECO:0000256" key="3">
    <source>
        <dbReference type="ARBA" id="ARBA00004406"/>
    </source>
</evidence>
<feature type="transmembrane region" description="Helical" evidence="13">
    <location>
        <begin position="6"/>
        <end position="27"/>
    </location>
</feature>
<evidence type="ECO:0000256" key="2">
    <source>
        <dbReference type="ARBA" id="ARBA00004174"/>
    </source>
</evidence>
<keyword evidence="8" id="KW-0492">Microsome</keyword>
<dbReference type="OrthoDB" id="6434181at2759"/>
<protein>
    <submittedName>
        <fullName evidence="14">Cytochrome P450 3A11</fullName>
    </submittedName>
</protein>
<dbReference type="GO" id="GO:0005789">
    <property type="term" value="C:endoplasmic reticulum membrane"/>
    <property type="evidence" value="ECO:0007669"/>
    <property type="project" value="UniProtKB-SubCell"/>
</dbReference>
<evidence type="ECO:0000256" key="9">
    <source>
        <dbReference type="ARBA" id="ARBA00023002"/>
    </source>
</evidence>
<keyword evidence="13" id="KW-0812">Transmembrane</keyword>
<dbReference type="InterPro" id="IPR036396">
    <property type="entry name" value="Cyt_P450_sf"/>
</dbReference>
<dbReference type="InterPro" id="IPR001128">
    <property type="entry name" value="Cyt_P450"/>
</dbReference>